<keyword evidence="2" id="KW-0963">Cytoplasm</keyword>
<gene>
    <name evidence="5" type="ORF">ESCO_005496</name>
</gene>
<name>A0A0M9VV04_ESCWE</name>
<dbReference type="GO" id="GO:0005856">
    <property type="term" value="C:cytoskeleton"/>
    <property type="evidence" value="ECO:0007669"/>
    <property type="project" value="UniProtKB-SubCell"/>
</dbReference>
<comment type="caution">
    <text evidence="5">The sequence shown here is derived from an EMBL/GenBank/DDBJ whole genome shotgun (WGS) entry which is preliminary data.</text>
</comment>
<proteinExistence type="predicted"/>
<dbReference type="OrthoDB" id="8436363at2759"/>
<feature type="region of interest" description="Disordered" evidence="4">
    <location>
        <begin position="1000"/>
        <end position="1072"/>
    </location>
</feature>
<feature type="compositionally biased region" description="Low complexity" evidence="4">
    <location>
        <begin position="120"/>
        <end position="138"/>
    </location>
</feature>
<feature type="region of interest" description="Disordered" evidence="4">
    <location>
        <begin position="309"/>
        <end position="397"/>
    </location>
</feature>
<evidence type="ECO:0000256" key="4">
    <source>
        <dbReference type="SAM" id="MobiDB-lite"/>
    </source>
</evidence>
<protein>
    <submittedName>
        <fullName evidence="5">MAP-homologous protein 1</fullName>
    </submittedName>
</protein>
<comment type="subcellular location">
    <subcellularLocation>
        <location evidence="1">Cytoplasm</location>
        <location evidence="1">Cytoskeleton</location>
    </subcellularLocation>
</comment>
<reference evidence="5 6" key="1">
    <citation type="submission" date="2015-07" db="EMBL/GenBank/DDBJ databases">
        <title>The genome of the fungus Escovopsis weberi, a specialized disease agent of ant agriculture.</title>
        <authorList>
            <person name="de Man T.J."/>
            <person name="Stajich J.E."/>
            <person name="Kubicek C.P."/>
            <person name="Chenthamara K."/>
            <person name="Atanasova L."/>
            <person name="Druzhinina I.S."/>
            <person name="Birnbaum S."/>
            <person name="Barribeau S.M."/>
            <person name="Teiling C."/>
            <person name="Suen G."/>
            <person name="Currie C."/>
            <person name="Gerardo N.M."/>
        </authorList>
    </citation>
    <scope>NUCLEOTIDE SEQUENCE [LARGE SCALE GENOMIC DNA]</scope>
</reference>
<accession>A0A0M9VV04</accession>
<organism evidence="5 6">
    <name type="scientific">Escovopsis weberi</name>
    <dbReference type="NCBI Taxonomy" id="150374"/>
    <lineage>
        <taxon>Eukaryota</taxon>
        <taxon>Fungi</taxon>
        <taxon>Dikarya</taxon>
        <taxon>Ascomycota</taxon>
        <taxon>Pezizomycotina</taxon>
        <taxon>Sordariomycetes</taxon>
        <taxon>Hypocreomycetidae</taxon>
        <taxon>Hypocreales</taxon>
        <taxon>Hypocreaceae</taxon>
        <taxon>Escovopsis</taxon>
    </lineage>
</organism>
<evidence type="ECO:0000313" key="5">
    <source>
        <dbReference type="EMBL" id="KOS20465.1"/>
    </source>
</evidence>
<dbReference type="PANTHER" id="PTHR24107:SF2">
    <property type="entry name" value="NLR FAMILY CARD DOMAIN CONTAINING 3"/>
    <property type="match status" value="1"/>
</dbReference>
<feature type="compositionally biased region" description="Basic and acidic residues" evidence="4">
    <location>
        <begin position="268"/>
        <end position="280"/>
    </location>
</feature>
<dbReference type="InterPro" id="IPR052410">
    <property type="entry name" value="DRC5"/>
</dbReference>
<sequence length="1210" mass="130830">MEQVHGVDVRWMTQGSFKDKTSGPSQPVQLSPESQTPSKAQTTSVGSKNLPDRCEDPVPANGSNGPARQPRSEFLDKSSIPPGNGATPPHPRRSSWFSNISAKFSGGPLHSQTAAAPPRSHSLSPGQQPSQSQYVSPLQSLSETAIAQPEIVVPRIPANRNAVLQHASIPEGDGPYTPAPPKSGQAGFLGVFRRLSAGGAGNTPTGKLAHGLVERRVLNVDRNRERCPISELKDNKLRRVSFCVDVEIAPMPRYTDTRSTSKSAIDNTQRKMAERGEGEALKNPIAAEAQKEAGRLSSENLLKDETQGLAKKDQDAADPKPAADTRSAPAPKETTTTTTTTTTRKKEKKKKSEAERKARKEKRRKLAEANGSVPVEIQYDESDSSDSPDSVGSPKTTCFPTTNPVRIYRRCCQLRESPILKKITEQLNDSANTSATTGYVNKLDLTGYFMQLQDLITLGDYLAVVPVREVILDGSGLTDEGLRVILAGLLAAKQPEVGRRRHRPHAEQQGGVVERLSIKDNNLGTDGWKYIALFVYMSRSLKQLDLSKIPFPRETALHKMKSLAPGMHHSLGIADIFAKSLAERPAGSTLEMVNIGETEPSTEQLGIIIDGMAKCGVSRLGVANNKLDQHGLRHVAKYLEAGKCEGLDIGGNDLRDHMDILAASIKESDPLWAISLAGCNLVPCSLCRIFPVLTRLPSLRFIDLSHNHDLFDSKPSAVGVLRRCLPQMDHLKRIHLRDVNMTAEQAIALVEVVPEVHSLAHINLLENPELARLADAKTEEAKEEACALYASLMAASRISKSMICVDIDVPSAEATEIVKAMAKQVVAYCLRNMELTHHAEVGSAAVVAAAAAEAHGEWKDGSKPPSYPSVIAHLVGHDVFEEDSSPVDDDNDDDAATADENYVIGGTGVVKALTFCLANRSDDSRSINGMVDSQDLGLPTGGKAKDLSKHLLAGARKIRLRLQPALSKAKANPSDEINLRKLVFLDETLQGIIKRFEDEFPDTRETAEAEASTSAGAGTSASGDADADAAAHPDEAAAEPAVSAEELEQSLSVPPVEDSATMVSDGDGDVDDETKIHVAKPLSRTNSQLSKVLAEEEGRVHRAGHRFRLGVADTADGVHLFDDIGEDDPNQVRVLNELAEDIGGELLEKVKEKGVIRAFKEHQGLTVKSIKESDLEYWPRFVESQRKAQANIKVPETRQQVDLGGSAVED</sequence>
<dbReference type="STRING" id="150374.A0A0M9VV04"/>
<dbReference type="PANTHER" id="PTHR24107">
    <property type="entry name" value="YNEIN REGULATORY COMPLEX SUBUNIT 5"/>
    <property type="match status" value="1"/>
</dbReference>
<feature type="compositionally biased region" description="Polar residues" evidence="4">
    <location>
        <begin position="22"/>
        <end position="47"/>
    </location>
</feature>
<dbReference type="Gene3D" id="3.80.10.10">
    <property type="entry name" value="Ribonuclease Inhibitor"/>
    <property type="match status" value="1"/>
</dbReference>
<dbReference type="AlphaFoldDB" id="A0A0M9VV04"/>
<feature type="compositionally biased region" description="Basic and acidic residues" evidence="4">
    <location>
        <begin position="309"/>
        <end position="323"/>
    </location>
</feature>
<feature type="compositionally biased region" description="Polar residues" evidence="4">
    <location>
        <begin position="257"/>
        <end position="267"/>
    </location>
</feature>
<dbReference type="Proteomes" id="UP000053831">
    <property type="component" value="Unassembled WGS sequence"/>
</dbReference>
<dbReference type="InterPro" id="IPR032675">
    <property type="entry name" value="LRR_dom_sf"/>
</dbReference>
<evidence type="ECO:0000256" key="3">
    <source>
        <dbReference type="ARBA" id="ARBA00023212"/>
    </source>
</evidence>
<feature type="compositionally biased region" description="Low complexity" evidence="4">
    <location>
        <begin position="1009"/>
        <end position="1028"/>
    </location>
</feature>
<feature type="compositionally biased region" description="Low complexity" evidence="4">
    <location>
        <begin position="332"/>
        <end position="342"/>
    </location>
</feature>
<evidence type="ECO:0000256" key="1">
    <source>
        <dbReference type="ARBA" id="ARBA00004245"/>
    </source>
</evidence>
<feature type="region of interest" description="Disordered" evidence="4">
    <location>
        <begin position="254"/>
        <end position="283"/>
    </location>
</feature>
<dbReference type="SUPFAM" id="SSF52047">
    <property type="entry name" value="RNI-like"/>
    <property type="match status" value="1"/>
</dbReference>
<evidence type="ECO:0000256" key="2">
    <source>
        <dbReference type="ARBA" id="ARBA00022490"/>
    </source>
</evidence>
<keyword evidence="3" id="KW-0206">Cytoskeleton</keyword>
<dbReference type="EMBL" id="LGSR01000017">
    <property type="protein sequence ID" value="KOS20465.1"/>
    <property type="molecule type" value="Genomic_DNA"/>
</dbReference>
<evidence type="ECO:0000313" key="6">
    <source>
        <dbReference type="Proteomes" id="UP000053831"/>
    </source>
</evidence>
<keyword evidence="6" id="KW-1185">Reference proteome</keyword>
<feature type="region of interest" description="Disordered" evidence="4">
    <location>
        <begin position="1"/>
        <end position="138"/>
    </location>
</feature>